<dbReference type="EMBL" id="CAJNOJ010000015">
    <property type="protein sequence ID" value="CAF0814741.1"/>
    <property type="molecule type" value="Genomic_DNA"/>
</dbReference>
<protein>
    <recommendedName>
        <fullName evidence="4">N-acetyltransferase domain-containing protein</fullName>
    </recommendedName>
</protein>
<dbReference type="AlphaFoldDB" id="A0A813TXK7"/>
<dbReference type="PANTHER" id="PTHR20905:SF1">
    <property type="entry name" value="AT07410P-RELATED"/>
    <property type="match status" value="1"/>
</dbReference>
<dbReference type="GO" id="GO:0008080">
    <property type="term" value="F:N-acetyltransferase activity"/>
    <property type="evidence" value="ECO:0007669"/>
    <property type="project" value="TreeGrafter"/>
</dbReference>
<dbReference type="OrthoDB" id="41532at2759"/>
<dbReference type="Proteomes" id="UP000663828">
    <property type="component" value="Unassembled WGS sequence"/>
</dbReference>
<comment type="caution">
    <text evidence="2">The sequence shown here is derived from an EMBL/GenBank/DDBJ whole genome shotgun (WGS) entry which is preliminary data.</text>
</comment>
<organism evidence="2 3">
    <name type="scientific">Adineta ricciae</name>
    <name type="common">Rotifer</name>
    <dbReference type="NCBI Taxonomy" id="249248"/>
    <lineage>
        <taxon>Eukaryota</taxon>
        <taxon>Metazoa</taxon>
        <taxon>Spiralia</taxon>
        <taxon>Gnathifera</taxon>
        <taxon>Rotifera</taxon>
        <taxon>Eurotatoria</taxon>
        <taxon>Bdelloidea</taxon>
        <taxon>Adinetida</taxon>
        <taxon>Adinetidae</taxon>
        <taxon>Adineta</taxon>
    </lineage>
</organism>
<reference evidence="2" key="1">
    <citation type="submission" date="2021-02" db="EMBL/GenBank/DDBJ databases">
        <authorList>
            <person name="Nowell W R."/>
        </authorList>
    </citation>
    <scope>NUCLEOTIDE SEQUENCE</scope>
</reference>
<evidence type="ECO:0000313" key="1">
    <source>
        <dbReference type="EMBL" id="CAF0814741.1"/>
    </source>
</evidence>
<accession>A0A813TXK7</accession>
<dbReference type="EMBL" id="CAJNOR010000154">
    <property type="protein sequence ID" value="CAF0819942.1"/>
    <property type="molecule type" value="Genomic_DNA"/>
</dbReference>
<dbReference type="PANTHER" id="PTHR20905">
    <property type="entry name" value="N-ACETYLTRANSFERASE-RELATED"/>
    <property type="match status" value="1"/>
</dbReference>
<evidence type="ECO:0000313" key="3">
    <source>
        <dbReference type="Proteomes" id="UP000663828"/>
    </source>
</evidence>
<dbReference type="SUPFAM" id="SSF55729">
    <property type="entry name" value="Acyl-CoA N-acyltransferases (Nat)"/>
    <property type="match status" value="1"/>
</dbReference>
<evidence type="ECO:0008006" key="4">
    <source>
        <dbReference type="Google" id="ProtNLM"/>
    </source>
</evidence>
<keyword evidence="3" id="KW-1185">Reference proteome</keyword>
<gene>
    <name evidence="1" type="ORF">EDS130_LOCUS5539</name>
    <name evidence="2" type="ORF">XAT740_LOCUS3907</name>
</gene>
<dbReference type="InterPro" id="IPR016181">
    <property type="entry name" value="Acyl_CoA_acyltransferase"/>
</dbReference>
<evidence type="ECO:0000313" key="2">
    <source>
        <dbReference type="EMBL" id="CAF0819942.1"/>
    </source>
</evidence>
<dbReference type="Proteomes" id="UP000663852">
    <property type="component" value="Unassembled WGS sequence"/>
</dbReference>
<dbReference type="Gene3D" id="3.40.630.30">
    <property type="match status" value="1"/>
</dbReference>
<sequence>MHSSLFKKHFNERYFTLPTDDIDFSSSSSSCPSTPPMSATWMKPPEIALCLMTDAHRKEVYDLVVDTFFRDEPLNKCLAFEIPHEPIQFTELIVSLAIQDQCSFVAVDVQTEKVIGVILNIIKQRLPYSSSEDNDQFNIEKFHSEKLRYILTVLKDVHQNIDLFDQLKTNRLLHVVIIAINAHYRGLRLTEKLIHASIQHAKTVLHLTGAFSEATSLYSSKAFRKQGFQIYDEIIYAKYDQKRLASLAGEHDRCQLLAKTL</sequence>
<proteinExistence type="predicted"/>
<name>A0A813TXK7_ADIRI</name>